<dbReference type="EMBL" id="JADJEV010000003">
    <property type="protein sequence ID" value="MBK6973739.1"/>
    <property type="molecule type" value="Genomic_DNA"/>
</dbReference>
<protein>
    <submittedName>
        <fullName evidence="2">Uncharacterized protein</fullName>
    </submittedName>
</protein>
<organism evidence="2 3">
    <name type="scientific">Candidatus Methylophosphatis roskildensis</name>
    <dbReference type="NCBI Taxonomy" id="2899263"/>
    <lineage>
        <taxon>Bacteria</taxon>
        <taxon>Pseudomonadati</taxon>
        <taxon>Pseudomonadota</taxon>
        <taxon>Betaproteobacteria</taxon>
        <taxon>Nitrosomonadales</taxon>
        <taxon>Sterolibacteriaceae</taxon>
        <taxon>Candidatus Methylophosphatis</taxon>
    </lineage>
</organism>
<feature type="compositionally biased region" description="Low complexity" evidence="1">
    <location>
        <begin position="68"/>
        <end position="80"/>
    </location>
</feature>
<comment type="caution">
    <text evidence="2">The sequence shown here is derived from an EMBL/GenBank/DDBJ whole genome shotgun (WGS) entry which is preliminary data.</text>
</comment>
<dbReference type="AlphaFoldDB" id="A0A9D7E3Y2"/>
<feature type="compositionally biased region" description="Basic residues" evidence="1">
    <location>
        <begin position="174"/>
        <end position="192"/>
    </location>
</feature>
<feature type="region of interest" description="Disordered" evidence="1">
    <location>
        <begin position="1"/>
        <end position="90"/>
    </location>
</feature>
<evidence type="ECO:0000313" key="2">
    <source>
        <dbReference type="EMBL" id="MBK6973739.1"/>
    </source>
</evidence>
<gene>
    <name evidence="2" type="ORF">IPH26_12615</name>
</gene>
<dbReference type="Proteomes" id="UP000807785">
    <property type="component" value="Unassembled WGS sequence"/>
</dbReference>
<accession>A0A9D7E3Y2</accession>
<feature type="compositionally biased region" description="Basic and acidic residues" evidence="1">
    <location>
        <begin position="1"/>
        <end position="13"/>
    </location>
</feature>
<sequence length="192" mass="20080">MDVIDRSIGEFDASRTAPADPATGQADALARRQSRQTGDDDAPRGAVPALQSAGDEEASPRNRRSRQARASASRRAPVARAKPEQPLRFGKVTRASFVLARLQTPGTATRGVHILPTAREADVSYRPGAVSGRGVAQVADLGRGSPTYGAAPEVFASAGEPPTTQAVACEPRSSARHVAQRQGKKSRATACS</sequence>
<evidence type="ECO:0000313" key="3">
    <source>
        <dbReference type="Proteomes" id="UP000807785"/>
    </source>
</evidence>
<feature type="region of interest" description="Disordered" evidence="1">
    <location>
        <begin position="157"/>
        <end position="192"/>
    </location>
</feature>
<reference evidence="2" key="1">
    <citation type="submission" date="2020-10" db="EMBL/GenBank/DDBJ databases">
        <title>Connecting structure to function with the recovery of over 1000 high-quality activated sludge metagenome-assembled genomes encoding full-length rRNA genes using long-read sequencing.</title>
        <authorList>
            <person name="Singleton C.M."/>
            <person name="Petriglieri F."/>
            <person name="Kristensen J.M."/>
            <person name="Kirkegaard R.H."/>
            <person name="Michaelsen T.Y."/>
            <person name="Andersen M.H."/>
            <person name="Karst S.M."/>
            <person name="Dueholm M.S."/>
            <person name="Nielsen P.H."/>
            <person name="Albertsen M."/>
        </authorList>
    </citation>
    <scope>NUCLEOTIDE SEQUENCE</scope>
    <source>
        <strain evidence="2">Bjer_18-Q3-R1-45_BAT3C.347</strain>
    </source>
</reference>
<name>A0A9D7E3Y2_9PROT</name>
<proteinExistence type="predicted"/>
<evidence type="ECO:0000256" key="1">
    <source>
        <dbReference type="SAM" id="MobiDB-lite"/>
    </source>
</evidence>